<dbReference type="Proteomes" id="UP000717585">
    <property type="component" value="Unassembled WGS sequence"/>
</dbReference>
<dbReference type="PANTHER" id="PTHR45703:SF28">
    <property type="entry name" value="DYNEINS HEAVY CHAIN"/>
    <property type="match status" value="1"/>
</dbReference>
<evidence type="ECO:0000256" key="3">
    <source>
        <dbReference type="ARBA" id="ARBA00008887"/>
    </source>
</evidence>
<dbReference type="SUPFAM" id="SSF52540">
    <property type="entry name" value="P-loop containing nucleoside triphosphate hydrolases"/>
    <property type="match status" value="1"/>
</dbReference>
<feature type="region of interest" description="Disordered" evidence="10">
    <location>
        <begin position="495"/>
        <end position="531"/>
    </location>
</feature>
<organism evidence="13 14">
    <name type="scientific">Carpediemonas membranifera</name>
    <dbReference type="NCBI Taxonomy" id="201153"/>
    <lineage>
        <taxon>Eukaryota</taxon>
        <taxon>Metamonada</taxon>
        <taxon>Carpediemonas-like organisms</taxon>
        <taxon>Carpediemonas</taxon>
    </lineage>
</organism>
<keyword evidence="6 9" id="KW-0175">Coiled coil</keyword>
<evidence type="ECO:0000256" key="8">
    <source>
        <dbReference type="ARBA" id="ARBA00023273"/>
    </source>
</evidence>
<dbReference type="GO" id="GO:0042995">
    <property type="term" value="C:cell projection"/>
    <property type="evidence" value="ECO:0007669"/>
    <property type="project" value="UniProtKB-SubCell"/>
</dbReference>
<dbReference type="GO" id="GO:0005524">
    <property type="term" value="F:ATP binding"/>
    <property type="evidence" value="ECO:0007669"/>
    <property type="project" value="InterPro"/>
</dbReference>
<dbReference type="FunFam" id="3.40.50.300:FF:000063">
    <property type="entry name" value="dynein heavy chain 6, axonemal"/>
    <property type="match status" value="1"/>
</dbReference>
<dbReference type="Gene3D" id="3.20.180.20">
    <property type="entry name" value="Dynein heavy chain, N-terminal domain 2"/>
    <property type="match status" value="1"/>
</dbReference>
<dbReference type="FunFam" id="1.20.140.100:FF:000004">
    <property type="entry name" value="Dynein axonemal heavy chain 6"/>
    <property type="match status" value="1"/>
</dbReference>
<comment type="caution">
    <text evidence="13">The sequence shown here is derived from an EMBL/GenBank/DDBJ whole genome shotgun (WGS) entry which is preliminary data.</text>
</comment>
<evidence type="ECO:0000256" key="4">
    <source>
        <dbReference type="ARBA" id="ARBA00022490"/>
    </source>
</evidence>
<gene>
    <name evidence="13" type="ORF">J8273_4126</name>
</gene>
<evidence type="ECO:0000256" key="1">
    <source>
        <dbReference type="ARBA" id="ARBA00004245"/>
    </source>
</evidence>
<evidence type="ECO:0000256" key="9">
    <source>
        <dbReference type="SAM" id="Coils"/>
    </source>
</evidence>
<evidence type="ECO:0000256" key="2">
    <source>
        <dbReference type="ARBA" id="ARBA00004316"/>
    </source>
</evidence>
<dbReference type="FunFam" id="1.20.58.1120:FF:000001">
    <property type="entry name" value="dynein heavy chain 2, axonemal"/>
    <property type="match status" value="1"/>
</dbReference>
<dbReference type="Gene3D" id="1.20.58.1120">
    <property type="match status" value="1"/>
</dbReference>
<dbReference type="OrthoDB" id="538982at2759"/>
<evidence type="ECO:0000256" key="10">
    <source>
        <dbReference type="SAM" id="MobiDB-lite"/>
    </source>
</evidence>
<keyword evidence="8" id="KW-0966">Cell projection</keyword>
<evidence type="ECO:0000259" key="12">
    <source>
        <dbReference type="Pfam" id="PF12774"/>
    </source>
</evidence>
<dbReference type="Pfam" id="PF12774">
    <property type="entry name" value="AAA_6"/>
    <property type="match status" value="1"/>
</dbReference>
<comment type="similarity">
    <text evidence="3">Belongs to the dynein heavy chain family.</text>
</comment>
<dbReference type="InterPro" id="IPR035699">
    <property type="entry name" value="AAA_6"/>
</dbReference>
<dbReference type="InterPro" id="IPR042222">
    <property type="entry name" value="Dynein_2_N"/>
</dbReference>
<dbReference type="InterPro" id="IPR026983">
    <property type="entry name" value="DHC"/>
</dbReference>
<evidence type="ECO:0000259" key="11">
    <source>
        <dbReference type="Pfam" id="PF08393"/>
    </source>
</evidence>
<evidence type="ECO:0000313" key="14">
    <source>
        <dbReference type="Proteomes" id="UP000717585"/>
    </source>
</evidence>
<name>A0A8J6BYG6_9EUKA</name>
<feature type="domain" description="Dynein heavy chain hydrolytic ATP-binding dynein motor region" evidence="12">
    <location>
        <begin position="1407"/>
        <end position="1543"/>
    </location>
</feature>
<protein>
    <submittedName>
        <fullName evidence="13">Dynein light chain binding</fullName>
    </submittedName>
</protein>
<dbReference type="FunFam" id="3.20.180.20:FF:000003">
    <property type="entry name" value="Dynein heavy chain 12, axonemal"/>
    <property type="match status" value="1"/>
</dbReference>
<dbReference type="GO" id="GO:0030286">
    <property type="term" value="C:dynein complex"/>
    <property type="evidence" value="ECO:0007669"/>
    <property type="project" value="InterPro"/>
</dbReference>
<keyword evidence="5" id="KW-0547">Nucleotide-binding</keyword>
<feature type="domain" description="Dynein heavy chain linker" evidence="11">
    <location>
        <begin position="876"/>
        <end position="1277"/>
    </location>
</feature>
<feature type="coiled-coil region" evidence="9">
    <location>
        <begin position="632"/>
        <end position="659"/>
    </location>
</feature>
<keyword evidence="4" id="KW-0963">Cytoplasm</keyword>
<dbReference type="GO" id="GO:0007018">
    <property type="term" value="P:microtubule-based movement"/>
    <property type="evidence" value="ECO:0007669"/>
    <property type="project" value="InterPro"/>
</dbReference>
<dbReference type="Gene3D" id="1.20.140.100">
    <property type="entry name" value="Dynein heavy chain, N-terminal domain 2"/>
    <property type="match status" value="1"/>
</dbReference>
<keyword evidence="14" id="KW-1185">Reference proteome</keyword>
<dbReference type="GO" id="GO:0051959">
    <property type="term" value="F:dynein light intermediate chain binding"/>
    <property type="evidence" value="ECO:0007669"/>
    <property type="project" value="InterPro"/>
</dbReference>
<feature type="coiled-coil region" evidence="9">
    <location>
        <begin position="801"/>
        <end position="861"/>
    </location>
</feature>
<evidence type="ECO:0000256" key="6">
    <source>
        <dbReference type="ARBA" id="ARBA00023054"/>
    </source>
</evidence>
<dbReference type="Pfam" id="PF08393">
    <property type="entry name" value="DHC_N2"/>
    <property type="match status" value="1"/>
</dbReference>
<dbReference type="Gene3D" id="3.40.50.300">
    <property type="entry name" value="P-loop containing nucleotide triphosphate hydrolases"/>
    <property type="match status" value="1"/>
</dbReference>
<dbReference type="PANTHER" id="PTHR45703">
    <property type="entry name" value="DYNEIN HEAVY CHAIN"/>
    <property type="match status" value="1"/>
</dbReference>
<evidence type="ECO:0000256" key="5">
    <source>
        <dbReference type="ARBA" id="ARBA00022741"/>
    </source>
</evidence>
<accession>A0A8J6BYG6</accession>
<evidence type="ECO:0000256" key="7">
    <source>
        <dbReference type="ARBA" id="ARBA00023212"/>
    </source>
</evidence>
<comment type="subcellular location">
    <subcellularLocation>
        <location evidence="2">Cell projection</location>
    </subcellularLocation>
    <subcellularLocation>
        <location evidence="1">Cytoplasm</location>
        <location evidence="1">Cytoskeleton</location>
    </subcellularLocation>
</comment>
<sequence>MDLGATLVVSTKLATASPAHRATEKPKNVKSITQSRMIEPKVQVPFETAPGKIPRKIVIERRKREFAALDISELIGDQPVSGQPEGATDYSTMLPLHLFDDTSFEERNPSEWFALGKDDSFFVQTLLDGEWVSAEAVNYRETDNHYLVQLEETRKRLWVPRIMMYILGENPFNFAKRFEYALNSRRDAEANVRYNLFIDSMPNDDIEGLSSENITGISELATNSPALTEFNRKHPGYLRDLVDEIQTKHSRAINKIVFTSYLRSNPDTVAELNLSLVDLKTTPPPAPERGLVPIPPYDFKERLDSLIFNTLLNRSEVVRALDTVRVECNKVINLNVFYTADPVRGTPKPLTLEEFLQTETQAIGTAKGQLAEQWVVYLKNGIKGAISKCGKGWFNLQESSYDVYVVSKLRRLLTLVTLVMQDTTRFLMEASLRRFTAFIVNSCDWRVEITDTAAVDSFHTDNTVDPDTGRPGLYRLRGPLFQVSLQIEEREAAIEAAPAPEAEDEAKGAQPDSTESDADEEAPPEVTPHDYEFTFSPRLPEFVDVTSSIFDKGLSATKGIPQLESQLMENIYWSTQLVVASVTAHEPHVQAMKLEVHRAVSEALAPVWQYQERFEKYIPFLKADPQLEIFEIRRQKLRAEQLMAKVREHEAAIEQVYEQVPERVQVGAFVINVSHVRRFIAARHQTLRDGIAGLIEERARQLADEVTTKFAEIHGNLTHKSRTIEEVSTAREFIGTIPNKLSENEPLVTTTLEYFDTLELCSGLPNDLLKLRWKTFAWPKTITDQIDVTRDALEADEGRFKDSQIAEQDRFRKQVEQLSQQVAQFHVNKDVEKAEEIAEEAEQLQRNLKRSEDKAKLFQTRETLFGLNRTDYDGLTRTIKEFEKYTAFWYTVRDWRRGKTAWIDGPLHEIDAEGTEKKVMDHYRALYKSVKSLKDYPELAKLAEDTRAEVEEFKPVVPLIIALRNPGMRERHWDAISEDIGQPLNPDEDFTIAQALDMGLLEHMEGIQKTCDVASKEFSIEEALDKMQGEWKNIQLDLHAYGETGSFVLKGSDDIQQVLDDHIMMTQGMAFSAFKKPFEERIAKWEQTLSTMGEVLEAWIECQRAWLYLEPIFSSEDIMRQLPTEGKRFRTVDVMWRKQVKMAHQNPHAMTVLAQQSLFDKLQEANASLDLVQKGLSDYLETKRKAFSRFYFLSNDELLEILSQTRDPRAVQPHLRKCFEAIASVKFEEDSQITGMNSLEGEFVPFHQGMYPKGNVENWMSELETTVLSSVYDTLRRAIEEYPTIPRREWVLRWPGQIILAASQVYWARAIEEAITQGPDALEQAYKVLLGQLVELTDVVQGKISKLDMTTLSALLTIDVHARDVTQKIVDQGASSIDDFIWMSQLRYYWTEEEQCEIRMVQTVRVYGNEYLGNSSRLVITPLTDRIYMTLMGAIHLNLGGAPAGPAGTGKTETTKDLAKALAKQCVVFNCSEGLDYLSMGKFFKGLAMSGAWSCFDEFNRIDIEVLSVIAQQILTIQQAIIANAERFIFEGTEISIKPTCGLL</sequence>
<keyword evidence="7" id="KW-0206">Cytoskeleton</keyword>
<dbReference type="InterPro" id="IPR027417">
    <property type="entry name" value="P-loop_NTPase"/>
</dbReference>
<dbReference type="EMBL" id="JAHDYR010000015">
    <property type="protein sequence ID" value="KAG9394461.1"/>
    <property type="molecule type" value="Genomic_DNA"/>
</dbReference>
<dbReference type="InterPro" id="IPR013602">
    <property type="entry name" value="Dynein_heavy_linker"/>
</dbReference>
<dbReference type="InterPro" id="IPR042228">
    <property type="entry name" value="Dynein_linker_3"/>
</dbReference>
<reference evidence="13" key="1">
    <citation type="submission" date="2021-05" db="EMBL/GenBank/DDBJ databases">
        <title>A free-living protist that lacks canonical eukaryotic 1 DNA replication and segregation systems.</title>
        <authorList>
            <person name="Salas-Leiva D.E."/>
            <person name="Tromer E.C."/>
            <person name="Curtis B.A."/>
            <person name="Jerlstrom-Hultqvist J."/>
            <person name="Kolisko M."/>
            <person name="Yi Z."/>
            <person name="Salas-Leiva J.S."/>
            <person name="Gallot-Lavallee L."/>
            <person name="Kops G.J.P.L."/>
            <person name="Archibald J.M."/>
            <person name="Simpson A.G.B."/>
            <person name="Roger A.J."/>
        </authorList>
    </citation>
    <scope>NUCLEOTIDE SEQUENCE</scope>
    <source>
        <strain evidence="13">BICM</strain>
    </source>
</reference>
<dbReference type="GO" id="GO:0045505">
    <property type="term" value="F:dynein intermediate chain binding"/>
    <property type="evidence" value="ECO:0007669"/>
    <property type="project" value="InterPro"/>
</dbReference>
<proteinExistence type="inferred from homology"/>
<feature type="compositionally biased region" description="Acidic residues" evidence="10">
    <location>
        <begin position="514"/>
        <end position="523"/>
    </location>
</feature>
<evidence type="ECO:0000313" key="13">
    <source>
        <dbReference type="EMBL" id="KAG9394461.1"/>
    </source>
</evidence>